<comment type="caution">
    <text evidence="6">The sequence shown here is derived from an EMBL/GenBank/DDBJ whole genome shotgun (WGS) entry which is preliminary data.</text>
</comment>
<dbReference type="InterPro" id="IPR050695">
    <property type="entry name" value="N-acetylmuramoyl_amidase_3"/>
</dbReference>
<dbReference type="GO" id="GO:0030288">
    <property type="term" value="C:outer membrane-bounded periplasmic space"/>
    <property type="evidence" value="ECO:0007669"/>
    <property type="project" value="TreeGrafter"/>
</dbReference>
<keyword evidence="4" id="KW-1133">Transmembrane helix</keyword>
<keyword evidence="7" id="KW-1185">Reference proteome</keyword>
<dbReference type="InterPro" id="IPR002508">
    <property type="entry name" value="MurNAc-LAA_cat"/>
</dbReference>
<sequence length="479" mass="53384">MGILIYLAQVSLCSALLYLFYHFLLKRTSFFQENRFFLILALAFSFIVPAIDITFEKAALVNSIQGGPETEQHAFGKIDTGSGVALESTFDLIHTLVLGYWLIAALIFLRGLFAVAVVLIKARGEAEQHGRLKVFYGLKGMGNSSFFNLVFLENAQLSDLQKKVVLTHERIHAEQRHSLDKLLMLLCRSILWANPAIYIYEQELEKLHEFQADILSAAQLGQKAYARSLVDLAKESQSNYPLHALSTHPLKSRLSMLFAPTTIHSLRWRYLFSVPLAIGLMMVFSLKFVYAVPAGTGFVLVVDAGHGGKDAGTTWGNVKEKELVLDIARRISEHGSVAGIKVLLTRNDDSKSTLKERANNRGNLFISLHTDSLAPQVNGIRILVGDKSAVVEKKEQLFTTLLQKQFSLDQGGLKVGNTIVRTPQLYLLRQYTLPSVVLELGNLNNDADRTFLLSASGREAIAENIMGSVENYRRQTKDN</sequence>
<dbReference type="GO" id="GO:0009253">
    <property type="term" value="P:peptidoglycan catabolic process"/>
    <property type="evidence" value="ECO:0007669"/>
    <property type="project" value="InterPro"/>
</dbReference>
<feature type="transmembrane region" description="Helical" evidence="4">
    <location>
        <begin position="36"/>
        <end position="55"/>
    </location>
</feature>
<evidence type="ECO:0000313" key="7">
    <source>
        <dbReference type="Proteomes" id="UP000295499"/>
    </source>
</evidence>
<feature type="transmembrane region" description="Helical" evidence="4">
    <location>
        <begin position="6"/>
        <end position="24"/>
    </location>
</feature>
<feature type="transmembrane region" description="Helical" evidence="4">
    <location>
        <begin position="98"/>
        <end position="120"/>
    </location>
</feature>
<feature type="domain" description="MurNAc-LAA" evidence="5">
    <location>
        <begin position="355"/>
        <end position="470"/>
    </location>
</feature>
<dbReference type="Pfam" id="PF05569">
    <property type="entry name" value="Peptidase_M56"/>
    <property type="match status" value="1"/>
</dbReference>
<comment type="catalytic activity">
    <reaction evidence="1">
        <text>Hydrolyzes the link between N-acetylmuramoyl residues and L-amino acid residues in certain cell-wall glycopeptides.</text>
        <dbReference type="EC" id="3.5.1.28"/>
    </reaction>
</comment>
<dbReference type="CDD" id="cd02696">
    <property type="entry name" value="MurNAc-LAA"/>
    <property type="match status" value="1"/>
</dbReference>
<feature type="transmembrane region" description="Helical" evidence="4">
    <location>
        <begin position="270"/>
        <end position="290"/>
    </location>
</feature>
<dbReference type="InterPro" id="IPR008756">
    <property type="entry name" value="Peptidase_M56"/>
</dbReference>
<organism evidence="6 7">
    <name type="scientific">Pedobacter duraquae</name>
    <dbReference type="NCBI Taxonomy" id="425511"/>
    <lineage>
        <taxon>Bacteria</taxon>
        <taxon>Pseudomonadati</taxon>
        <taxon>Bacteroidota</taxon>
        <taxon>Sphingobacteriia</taxon>
        <taxon>Sphingobacteriales</taxon>
        <taxon>Sphingobacteriaceae</taxon>
        <taxon>Pedobacter</taxon>
    </lineage>
</organism>
<dbReference type="EC" id="3.5.1.28" evidence="2"/>
<dbReference type="PANTHER" id="PTHR30404">
    <property type="entry name" value="N-ACETYLMURAMOYL-L-ALANINE AMIDASE"/>
    <property type="match status" value="1"/>
</dbReference>
<keyword evidence="4" id="KW-0812">Transmembrane</keyword>
<name>A0A4R6INI6_9SPHI</name>
<dbReference type="PANTHER" id="PTHR30404:SF0">
    <property type="entry name" value="N-ACETYLMURAMOYL-L-ALANINE AMIDASE AMIC"/>
    <property type="match status" value="1"/>
</dbReference>
<dbReference type="Pfam" id="PF01520">
    <property type="entry name" value="Amidase_3"/>
    <property type="match status" value="1"/>
</dbReference>
<evidence type="ECO:0000259" key="5">
    <source>
        <dbReference type="SMART" id="SM00646"/>
    </source>
</evidence>
<dbReference type="OrthoDB" id="649093at2"/>
<dbReference type="SMART" id="SM00646">
    <property type="entry name" value="Ami_3"/>
    <property type="match status" value="1"/>
</dbReference>
<dbReference type="Proteomes" id="UP000295499">
    <property type="component" value="Unassembled WGS sequence"/>
</dbReference>
<dbReference type="SUPFAM" id="SSF53187">
    <property type="entry name" value="Zn-dependent exopeptidases"/>
    <property type="match status" value="1"/>
</dbReference>
<dbReference type="AlphaFoldDB" id="A0A4R6INI6"/>
<dbReference type="EMBL" id="SNWM01000001">
    <property type="protein sequence ID" value="TDO23792.1"/>
    <property type="molecule type" value="Genomic_DNA"/>
</dbReference>
<dbReference type="Gene3D" id="3.40.630.40">
    <property type="entry name" value="Zn-dependent exopeptidases"/>
    <property type="match status" value="1"/>
</dbReference>
<proteinExistence type="predicted"/>
<dbReference type="RefSeq" id="WP_133551335.1">
    <property type="nucleotide sequence ID" value="NZ_SNWM01000001.1"/>
</dbReference>
<evidence type="ECO:0000256" key="4">
    <source>
        <dbReference type="SAM" id="Phobius"/>
    </source>
</evidence>
<protein>
    <recommendedName>
        <fullName evidence="2">N-acetylmuramoyl-L-alanine amidase</fullName>
        <ecNumber evidence="2">3.5.1.28</ecNumber>
    </recommendedName>
</protein>
<gene>
    <name evidence="6" type="ORF">CLV32_0077</name>
</gene>
<evidence type="ECO:0000256" key="1">
    <source>
        <dbReference type="ARBA" id="ARBA00001561"/>
    </source>
</evidence>
<accession>A0A4R6INI6</accession>
<evidence type="ECO:0000256" key="2">
    <source>
        <dbReference type="ARBA" id="ARBA00011901"/>
    </source>
</evidence>
<reference evidence="6 7" key="1">
    <citation type="submission" date="2019-03" db="EMBL/GenBank/DDBJ databases">
        <title>Genomic Encyclopedia of Archaeal and Bacterial Type Strains, Phase II (KMG-II): from individual species to whole genera.</title>
        <authorList>
            <person name="Goeker M."/>
        </authorList>
    </citation>
    <scope>NUCLEOTIDE SEQUENCE [LARGE SCALE GENOMIC DNA]</scope>
    <source>
        <strain evidence="6 7">DSM 19034</strain>
    </source>
</reference>
<keyword evidence="3" id="KW-0378">Hydrolase</keyword>
<dbReference type="GO" id="GO:0008745">
    <property type="term" value="F:N-acetylmuramoyl-L-alanine amidase activity"/>
    <property type="evidence" value="ECO:0007669"/>
    <property type="project" value="UniProtKB-EC"/>
</dbReference>
<evidence type="ECO:0000313" key="6">
    <source>
        <dbReference type="EMBL" id="TDO23792.1"/>
    </source>
</evidence>
<evidence type="ECO:0000256" key="3">
    <source>
        <dbReference type="ARBA" id="ARBA00022801"/>
    </source>
</evidence>
<keyword evidence="4" id="KW-0472">Membrane</keyword>